<feature type="repeat" description="TPR" evidence="1">
    <location>
        <begin position="701"/>
        <end position="734"/>
    </location>
</feature>
<evidence type="ECO:0000313" key="4">
    <source>
        <dbReference type="Proteomes" id="UP000176992"/>
    </source>
</evidence>
<feature type="transmembrane region" description="Helical" evidence="2">
    <location>
        <begin position="447"/>
        <end position="464"/>
    </location>
</feature>
<proteinExistence type="predicted"/>
<evidence type="ECO:0000256" key="1">
    <source>
        <dbReference type="PROSITE-ProRule" id="PRU00339"/>
    </source>
</evidence>
<keyword evidence="2" id="KW-0472">Membrane</keyword>
<comment type="caution">
    <text evidence="3">The sequence shown here is derived from an EMBL/GenBank/DDBJ whole genome shotgun (WGS) entry which is preliminary data.</text>
</comment>
<organism evidence="3 4">
    <name type="scientific">Candidatus Glassbacteria bacterium GWA2_58_10</name>
    <dbReference type="NCBI Taxonomy" id="1817865"/>
    <lineage>
        <taxon>Bacteria</taxon>
        <taxon>Candidatus Glassiibacteriota</taxon>
    </lineage>
</organism>
<feature type="repeat" description="TPR" evidence="1">
    <location>
        <begin position="559"/>
        <end position="592"/>
    </location>
</feature>
<feature type="transmembrane region" description="Helical" evidence="2">
    <location>
        <begin position="357"/>
        <end position="375"/>
    </location>
</feature>
<evidence type="ECO:0000313" key="3">
    <source>
        <dbReference type="EMBL" id="OGF99769.1"/>
    </source>
</evidence>
<evidence type="ECO:0000256" key="2">
    <source>
        <dbReference type="SAM" id="Phobius"/>
    </source>
</evidence>
<reference evidence="3 4" key="1">
    <citation type="journal article" date="2016" name="Nat. Commun.">
        <title>Thousands of microbial genomes shed light on interconnected biogeochemical processes in an aquifer system.</title>
        <authorList>
            <person name="Anantharaman K."/>
            <person name="Brown C.T."/>
            <person name="Hug L.A."/>
            <person name="Sharon I."/>
            <person name="Castelle C.J."/>
            <person name="Probst A.J."/>
            <person name="Thomas B.C."/>
            <person name="Singh A."/>
            <person name="Wilkins M.J."/>
            <person name="Karaoz U."/>
            <person name="Brodie E.L."/>
            <person name="Williams K.H."/>
            <person name="Hubbard S.S."/>
            <person name="Banfield J.F."/>
        </authorList>
    </citation>
    <scope>NUCLEOTIDE SEQUENCE [LARGE SCALE GENOMIC DNA]</scope>
</reference>
<feature type="transmembrane region" description="Helical" evidence="2">
    <location>
        <begin position="227"/>
        <end position="245"/>
    </location>
</feature>
<feature type="transmembrane region" description="Helical" evidence="2">
    <location>
        <begin position="387"/>
        <end position="405"/>
    </location>
</feature>
<name>A0A1F5YHX7_9BACT</name>
<dbReference type="PROSITE" id="PS50005">
    <property type="entry name" value="TPR"/>
    <property type="match status" value="2"/>
</dbReference>
<protein>
    <recommendedName>
        <fullName evidence="5">Glycosyltransferase RgtA/B/C/D-like domain-containing protein</fullName>
    </recommendedName>
</protein>
<dbReference type="SUPFAM" id="SSF48452">
    <property type="entry name" value="TPR-like"/>
    <property type="match status" value="1"/>
</dbReference>
<dbReference type="Pfam" id="PF13181">
    <property type="entry name" value="TPR_8"/>
    <property type="match status" value="2"/>
</dbReference>
<feature type="transmembrane region" description="Helical" evidence="2">
    <location>
        <begin position="173"/>
        <end position="194"/>
    </location>
</feature>
<dbReference type="AlphaFoldDB" id="A0A1F5YHX7"/>
<gene>
    <name evidence="3" type="ORF">A2Z86_03835</name>
</gene>
<feature type="transmembrane region" description="Helical" evidence="2">
    <location>
        <begin position="70"/>
        <end position="88"/>
    </location>
</feature>
<dbReference type="Proteomes" id="UP000176992">
    <property type="component" value="Unassembled WGS sequence"/>
</dbReference>
<accession>A0A1F5YHX7</accession>
<feature type="transmembrane region" description="Helical" evidence="2">
    <location>
        <begin position="31"/>
        <end position="49"/>
    </location>
</feature>
<evidence type="ECO:0008006" key="5">
    <source>
        <dbReference type="Google" id="ProtNLM"/>
    </source>
</evidence>
<keyword evidence="1" id="KW-0802">TPR repeat</keyword>
<sequence>MAAKQLNKPATKRTNTPSITEKHQRVPLAEMIVLATLLGCFFLAGYVPYESETARRSLWGVSLYRYLPKPALLLLFALSAITLVPGLNRAVLAGLNFIGKYFGWFPRAPWIRALFIGLSAFGLCYLFDSKTFLLGDGTVLVGMIGFGREFYSTNLVDYYLHFKLGKLIGGAPLAYLWISSLAGGGYAIISYFIARRLVNNGAQIALSFCWLISVGAMAQFFGYAESYSILLVVLQGYALSLIVFLDKKKSSLFVPFLLASLCGCLHLTATLVSLSAAYLLYLRLRESGNDRVRLVLSAALGYLIPIIIIGSIFYRAGFDFSEIVTDSQAKRPVLLSFLPFGERGAYWVFAPGHLLDILNQYLLAMPAFMLLPFVLESKANIANHVRSNSTKLIALAAFCLVAFFFCMDNKLASYRDWDVMAIPMPMLAVLILLLLVRGRRLHNPGRLLRMTCLNLAILVPFIAVNADEKRAVARYADLSDVPGLHRYRVEYAYNFYILAKYYKFERDSEKSLAYILRAAEIDPQERFFEFAMDIYRKGSRFGEALETLKNANTVLPNSPVVLDLLGEVYTKNKLFPEAKKCFEKAIALDPSPEYYFNFGICLSRSGDLMEAMGPLDKAFELTKSDPEFRQSLYKAWVYNGQALAGQRMFVPATHCFERAAQINPDSLSLKKQLGACYFLIDRYAEALGVYNGLLSRFPDDLDSWMGAGKVYHLLGNKPEADSCFNEAVRLLKENDLLSSLELANTLFQVGRFDLSERCTLRVLQISPGHPEATARLERLRAIK</sequence>
<dbReference type="PANTHER" id="PTHR12558">
    <property type="entry name" value="CELL DIVISION CYCLE 16,23,27"/>
    <property type="match status" value="1"/>
</dbReference>
<dbReference type="SMART" id="SM00028">
    <property type="entry name" value="TPR"/>
    <property type="match status" value="7"/>
</dbReference>
<feature type="transmembrane region" description="Helical" evidence="2">
    <location>
        <begin position="417"/>
        <end position="435"/>
    </location>
</feature>
<dbReference type="InterPro" id="IPR019734">
    <property type="entry name" value="TPR_rpt"/>
</dbReference>
<feature type="transmembrane region" description="Helical" evidence="2">
    <location>
        <begin position="294"/>
        <end position="314"/>
    </location>
</feature>
<dbReference type="Gene3D" id="1.25.40.10">
    <property type="entry name" value="Tetratricopeptide repeat domain"/>
    <property type="match status" value="2"/>
</dbReference>
<dbReference type="InterPro" id="IPR011990">
    <property type="entry name" value="TPR-like_helical_dom_sf"/>
</dbReference>
<dbReference type="EMBL" id="MFIV01000012">
    <property type="protein sequence ID" value="OGF99769.1"/>
    <property type="molecule type" value="Genomic_DNA"/>
</dbReference>
<feature type="transmembrane region" description="Helical" evidence="2">
    <location>
        <begin position="108"/>
        <end position="127"/>
    </location>
</feature>
<keyword evidence="2" id="KW-1133">Transmembrane helix</keyword>
<dbReference type="Pfam" id="PF13432">
    <property type="entry name" value="TPR_16"/>
    <property type="match status" value="1"/>
</dbReference>
<feature type="transmembrane region" description="Helical" evidence="2">
    <location>
        <begin position="257"/>
        <end position="282"/>
    </location>
</feature>
<keyword evidence="2" id="KW-0812">Transmembrane</keyword>
<dbReference type="PANTHER" id="PTHR12558:SF13">
    <property type="entry name" value="CELL DIVISION CYCLE PROTEIN 27 HOMOLOG"/>
    <property type="match status" value="1"/>
</dbReference>